<dbReference type="EMBL" id="AUZY01000545">
    <property type="protein sequence ID" value="EQD78407.1"/>
    <property type="molecule type" value="Genomic_DNA"/>
</dbReference>
<organism evidence="1">
    <name type="scientific">mine drainage metagenome</name>
    <dbReference type="NCBI Taxonomy" id="410659"/>
    <lineage>
        <taxon>unclassified sequences</taxon>
        <taxon>metagenomes</taxon>
        <taxon>ecological metagenomes</taxon>
    </lineage>
</organism>
<comment type="caution">
    <text evidence="1">The sequence shown here is derived from an EMBL/GenBank/DDBJ whole genome shotgun (WGS) entry which is preliminary data.</text>
</comment>
<protein>
    <submittedName>
        <fullName evidence="1">Uncharacterized protein</fullName>
    </submittedName>
</protein>
<evidence type="ECO:0000313" key="1">
    <source>
        <dbReference type="EMBL" id="EQD78407.1"/>
    </source>
</evidence>
<reference evidence="1" key="2">
    <citation type="journal article" date="2014" name="ISME J.">
        <title>Microbial stratification in low pH oxic and suboxic macroscopic growths along an acid mine drainage.</title>
        <authorList>
            <person name="Mendez-Garcia C."/>
            <person name="Mesa V."/>
            <person name="Sprenger R.R."/>
            <person name="Richter M."/>
            <person name="Diez M.S."/>
            <person name="Solano J."/>
            <person name="Bargiela R."/>
            <person name="Golyshina O.V."/>
            <person name="Manteca A."/>
            <person name="Ramos J.L."/>
            <person name="Gallego J.R."/>
            <person name="Llorente I."/>
            <person name="Martins Dos Santos V.A."/>
            <person name="Jensen O.N."/>
            <person name="Pelaez A.I."/>
            <person name="Sanchez J."/>
            <person name="Ferrer M."/>
        </authorList>
    </citation>
    <scope>NUCLEOTIDE SEQUENCE</scope>
</reference>
<sequence>MVGESLKYVAEQDGSWLALLGWGAAAFKCGPRDRWIGWTQSQQWQRLRFIANNLRFLILPGPRRPNLASKVLGANLRRLSSDWQEIFGHPIVLAETFIDPDFAGTCYRAAGWQELGMTQGYGRNGGRYHYHGRPKSIWVRPLHRRGREWLAAPFDVPAFQPGGPYLPDLNYVLDSRGG</sequence>
<name>T1C8C9_9ZZZZ</name>
<dbReference type="AlphaFoldDB" id="T1C8C9"/>
<reference evidence="1" key="1">
    <citation type="submission" date="2013-08" db="EMBL/GenBank/DDBJ databases">
        <authorList>
            <person name="Mendez C."/>
            <person name="Richter M."/>
            <person name="Ferrer M."/>
            <person name="Sanchez J."/>
        </authorList>
    </citation>
    <scope>NUCLEOTIDE SEQUENCE</scope>
</reference>
<proteinExistence type="predicted"/>
<dbReference type="InterPro" id="IPR025639">
    <property type="entry name" value="DruA"/>
</dbReference>
<feature type="non-terminal residue" evidence="1">
    <location>
        <position position="178"/>
    </location>
</feature>
<gene>
    <name evidence="1" type="ORF">B1B_00739</name>
</gene>
<dbReference type="Pfam" id="PF14236">
    <property type="entry name" value="DruA"/>
    <property type="match status" value="1"/>
</dbReference>
<accession>T1C8C9</accession>